<name>A0A834YMF3_TETSI</name>
<dbReference type="OMA" id="QENWIST"/>
<evidence type="ECO:0000259" key="1">
    <source>
        <dbReference type="Pfam" id="PF09328"/>
    </source>
</evidence>
<dbReference type="GO" id="GO:0010273">
    <property type="term" value="P:detoxification of copper ion"/>
    <property type="evidence" value="ECO:0007669"/>
    <property type="project" value="TreeGrafter"/>
</dbReference>
<dbReference type="Proteomes" id="UP000655225">
    <property type="component" value="Unassembled WGS sequence"/>
</dbReference>
<protein>
    <recommendedName>
        <fullName evidence="1">Phytochelatin synthase C-terminal domain-containing protein</fullName>
    </recommendedName>
</protein>
<dbReference type="GO" id="GO:0046938">
    <property type="term" value="P:phytochelatin biosynthetic process"/>
    <property type="evidence" value="ECO:0007669"/>
    <property type="project" value="InterPro"/>
</dbReference>
<dbReference type="OrthoDB" id="1737221at2759"/>
<dbReference type="InterPro" id="IPR015407">
    <property type="entry name" value="Phytochelatin_synthase_C"/>
</dbReference>
<comment type="caution">
    <text evidence="2">The sequence shown here is derived from an EMBL/GenBank/DDBJ whole genome shotgun (WGS) entry which is preliminary data.</text>
</comment>
<proteinExistence type="predicted"/>
<dbReference type="PANTHER" id="PTHR33447:SF2">
    <property type="entry name" value="GLUTATHIONE GAMMA-GLUTAMYLCYSTEINYLTRANSFERASE"/>
    <property type="match status" value="1"/>
</dbReference>
<dbReference type="GO" id="GO:0016756">
    <property type="term" value="F:glutathione gamma-glutamylcysteinyltransferase activity"/>
    <property type="evidence" value="ECO:0007669"/>
    <property type="project" value="InterPro"/>
</dbReference>
<dbReference type="Pfam" id="PF09328">
    <property type="entry name" value="Phytochelatin_C"/>
    <property type="match status" value="1"/>
</dbReference>
<evidence type="ECO:0000313" key="3">
    <source>
        <dbReference type="Proteomes" id="UP000655225"/>
    </source>
</evidence>
<sequence length="248" mass="27953">MNDFVQTCGQENWISTLKYLIDYLPLVLKTKDVKDVEEILSFVFVLLPTNFVEFVRWVSEVQRQEYRGPSLSKEERGRLADKEVLFKQVQETELFKHVSKWLSSKSLNYRKMPSLGGEDALSETAANVSSHGVELLTGKPDSSGGYCCRETCAKSLKANGHMPAEVVTDLSQTELNFCGSSPSDSIEMDSASNDVLTVLLLALPLHIWSSIKEEKLLKEIYSLVSTENLPPLLQEEVIILLFYFLSFS</sequence>
<dbReference type="EMBL" id="JABCRI010000020">
    <property type="protein sequence ID" value="KAF8388341.1"/>
    <property type="molecule type" value="Genomic_DNA"/>
</dbReference>
<dbReference type="GO" id="GO:0046872">
    <property type="term" value="F:metal ion binding"/>
    <property type="evidence" value="ECO:0007669"/>
    <property type="project" value="InterPro"/>
</dbReference>
<evidence type="ECO:0000313" key="2">
    <source>
        <dbReference type="EMBL" id="KAF8388341.1"/>
    </source>
</evidence>
<feature type="domain" description="Phytochelatin synthase C-terminal" evidence="1">
    <location>
        <begin position="8"/>
        <end position="240"/>
    </location>
</feature>
<keyword evidence="3" id="KW-1185">Reference proteome</keyword>
<organism evidence="2 3">
    <name type="scientific">Tetracentron sinense</name>
    <name type="common">Spur-leaf</name>
    <dbReference type="NCBI Taxonomy" id="13715"/>
    <lineage>
        <taxon>Eukaryota</taxon>
        <taxon>Viridiplantae</taxon>
        <taxon>Streptophyta</taxon>
        <taxon>Embryophyta</taxon>
        <taxon>Tracheophyta</taxon>
        <taxon>Spermatophyta</taxon>
        <taxon>Magnoliopsida</taxon>
        <taxon>Trochodendrales</taxon>
        <taxon>Trochodendraceae</taxon>
        <taxon>Tetracentron</taxon>
    </lineage>
</organism>
<dbReference type="AlphaFoldDB" id="A0A834YMF3"/>
<dbReference type="PANTHER" id="PTHR33447">
    <property type="entry name" value="GLUTATHIONE GAMMA-GLUTAMYLCYSTEINYLTRANSFERASE"/>
    <property type="match status" value="1"/>
</dbReference>
<reference evidence="2 3" key="1">
    <citation type="submission" date="2020-04" db="EMBL/GenBank/DDBJ databases">
        <title>Plant Genome Project.</title>
        <authorList>
            <person name="Zhang R.-G."/>
        </authorList>
    </citation>
    <scope>NUCLEOTIDE SEQUENCE [LARGE SCALE GENOMIC DNA]</scope>
    <source>
        <strain evidence="2">YNK0</strain>
        <tissue evidence="2">Leaf</tissue>
    </source>
</reference>
<gene>
    <name evidence="2" type="ORF">HHK36_027007</name>
</gene>
<accession>A0A834YMF3</accession>
<dbReference type="InterPro" id="IPR040409">
    <property type="entry name" value="PCS-like"/>
</dbReference>
<dbReference type="GO" id="GO:0098849">
    <property type="term" value="P:cellular detoxification of cadmium ion"/>
    <property type="evidence" value="ECO:0007669"/>
    <property type="project" value="TreeGrafter"/>
</dbReference>